<sequence length="186" mass="22072">MSEYENRIFDTLTASDDKFKSAFEISNHLNGVKKKLIKQFWKSVEKDLNELIANSEESFKVVLDNDIFHPTSKCYLYDGKNKSVRVLFEILSAKQTFGIWFYDDNINYEKISEYRKQVNSEFNEYSFNHWWFAKTHVQNDFNSFDSLLMILPTKMNDYSKSKAQELFDFAVANKVHTEYIINNCLN</sequence>
<evidence type="ECO:0000313" key="1">
    <source>
        <dbReference type="EMBL" id="RYJ50992.1"/>
    </source>
</evidence>
<dbReference type="RefSeq" id="WP_113666776.1">
    <property type="nucleotide sequence ID" value="NZ_QNVY02000005.1"/>
</dbReference>
<proteinExistence type="predicted"/>
<dbReference type="AlphaFoldDB" id="A0A482TT05"/>
<name>A0A482TT05_9FLAO</name>
<comment type="caution">
    <text evidence="1">The sequence shown here is derived from an EMBL/GenBank/DDBJ whole genome shotgun (WGS) entry which is preliminary data.</text>
</comment>
<keyword evidence="2" id="KW-1185">Reference proteome</keyword>
<reference evidence="1 2" key="1">
    <citation type="submission" date="2019-01" db="EMBL/GenBank/DDBJ databases">
        <title>Flavobacterium sp. nov. isolated from arctic soil.</title>
        <authorList>
            <person name="Kim D.-U."/>
        </authorList>
    </citation>
    <scope>NUCLEOTIDE SEQUENCE [LARGE SCALE GENOMIC DNA]</scope>
    <source>
        <strain evidence="1 2">Kopri-42</strain>
    </source>
</reference>
<dbReference type="Proteomes" id="UP000253235">
    <property type="component" value="Unassembled WGS sequence"/>
</dbReference>
<dbReference type="EMBL" id="QNVY02000005">
    <property type="protein sequence ID" value="RYJ50992.1"/>
    <property type="molecule type" value="Genomic_DNA"/>
</dbReference>
<dbReference type="OrthoDB" id="2555274at2"/>
<gene>
    <name evidence="1" type="ORF">DR871_013785</name>
</gene>
<accession>A0A482TT05</accession>
<protein>
    <submittedName>
        <fullName evidence="1">Uncharacterized protein</fullName>
    </submittedName>
</protein>
<evidence type="ECO:0000313" key="2">
    <source>
        <dbReference type="Proteomes" id="UP000253235"/>
    </source>
</evidence>
<organism evidence="1 2">
    <name type="scientific">Flavobacterium petrolei</name>
    <dbReference type="NCBI Taxonomy" id="2259594"/>
    <lineage>
        <taxon>Bacteria</taxon>
        <taxon>Pseudomonadati</taxon>
        <taxon>Bacteroidota</taxon>
        <taxon>Flavobacteriia</taxon>
        <taxon>Flavobacteriales</taxon>
        <taxon>Flavobacteriaceae</taxon>
        <taxon>Flavobacterium</taxon>
    </lineage>
</organism>